<name>A0A6P5YVW2_DURZI</name>
<evidence type="ECO:0000313" key="4">
    <source>
        <dbReference type="RefSeq" id="XP_022744266.1"/>
    </source>
</evidence>
<feature type="compositionally biased region" description="Polar residues" evidence="2">
    <location>
        <begin position="245"/>
        <end position="254"/>
    </location>
</feature>
<evidence type="ECO:0000256" key="2">
    <source>
        <dbReference type="SAM" id="MobiDB-lite"/>
    </source>
</evidence>
<dbReference type="OrthoDB" id="981551at2759"/>
<evidence type="ECO:0000256" key="1">
    <source>
        <dbReference type="SAM" id="Coils"/>
    </source>
</evidence>
<dbReference type="RefSeq" id="XP_022744266.1">
    <property type="nucleotide sequence ID" value="XM_022888531.1"/>
</dbReference>
<feature type="region of interest" description="Disordered" evidence="2">
    <location>
        <begin position="239"/>
        <end position="294"/>
    </location>
</feature>
<evidence type="ECO:0000313" key="3">
    <source>
        <dbReference type="Proteomes" id="UP000515121"/>
    </source>
</evidence>
<dbReference type="KEGG" id="dzi:111295147"/>
<keyword evidence="3" id="KW-1185">Reference proteome</keyword>
<dbReference type="GeneID" id="111295147"/>
<gene>
    <name evidence="4" type="primary">LOC111295147</name>
</gene>
<feature type="coiled-coil region" evidence="1">
    <location>
        <begin position="116"/>
        <end position="150"/>
    </location>
</feature>
<organism evidence="3 4">
    <name type="scientific">Durio zibethinus</name>
    <name type="common">Durian</name>
    <dbReference type="NCBI Taxonomy" id="66656"/>
    <lineage>
        <taxon>Eukaryota</taxon>
        <taxon>Viridiplantae</taxon>
        <taxon>Streptophyta</taxon>
        <taxon>Embryophyta</taxon>
        <taxon>Tracheophyta</taxon>
        <taxon>Spermatophyta</taxon>
        <taxon>Magnoliopsida</taxon>
        <taxon>eudicotyledons</taxon>
        <taxon>Gunneridae</taxon>
        <taxon>Pentapetalae</taxon>
        <taxon>rosids</taxon>
        <taxon>malvids</taxon>
        <taxon>Malvales</taxon>
        <taxon>Malvaceae</taxon>
        <taxon>Helicteroideae</taxon>
        <taxon>Durio</taxon>
    </lineage>
</organism>
<sequence>MDLQEFIVVLLVIFLEGERQKIRLMNESLMADRVALQEKERERSMLMRNNQDMLAKEAAKEKLVDDFMAFIGANKNNENAHNFDEKAMMKAIETMMNSDGDDNGGFANGYGKRLKIRLMKESLRADEVALQEKERERSMLMRKNQDMLAKEETKKKLVDDFMAFIGANENNDNAQNFDEKAMMKAIETMMTGYGGDNGGFASGYGDSNDLGIDLGLEGKTTIDGSIALVNKVGSCDGDNGGFSGNQGEINNALENAQKLGKEATKTAADGTNGDGDEGSNAGGYGSSYNGKRRK</sequence>
<accession>A0A6P5YVW2</accession>
<dbReference type="AlphaFoldDB" id="A0A6P5YVW2"/>
<reference evidence="4" key="1">
    <citation type="submission" date="2025-08" db="UniProtKB">
        <authorList>
            <consortium name="RefSeq"/>
        </authorList>
    </citation>
    <scope>IDENTIFICATION</scope>
    <source>
        <tissue evidence="4">Fruit stalk</tissue>
    </source>
</reference>
<dbReference type="Proteomes" id="UP000515121">
    <property type="component" value="Unplaced"/>
</dbReference>
<protein>
    <submittedName>
        <fullName evidence="4">Uncharacterized protein LOC111295147</fullName>
    </submittedName>
</protein>
<keyword evidence="1" id="KW-0175">Coiled coil</keyword>
<proteinExistence type="predicted"/>